<comment type="subcellular location">
    <subcellularLocation>
        <location evidence="2">Endoplasmic reticulum membrane</location>
        <topology evidence="2">Multi-pass membrane protein</topology>
    </subcellularLocation>
</comment>
<feature type="transmembrane region" description="Helical" evidence="14">
    <location>
        <begin position="273"/>
        <end position="291"/>
    </location>
</feature>
<proteinExistence type="inferred from homology"/>
<sequence length="396" mass="45802">MAVEYSFVNSTATSGLSELVSDHLKGVGRMFYIHSPQDTMLEGKPGIRLNDGITSISHGLLQECGRIVWRGAESYLYTWIYTHYRLIDLPWDNTITWYAAALGVDFCYYWMHRACHEVHLLWAQHQVHHTSEDFNMGIGIRHYLYMFWIHTESIKTLGPLEYVLNTPSHHRVHHGSNKYCLDVNYGGVLIIWDRLFGTFRPETDKVEIIYGLIYNQPSFNPLYLQYRSFNNWGDKFRAVFWGPSWEPGTSRLGEEELKVDVEKRDKYDVHLPAWWNLYLVSHYSIVLYGFFELAGRHMGMTPISVLIFVFYIIASLTVIGMLFDNSKYAPLLEVIRCSALAFVTRSLATSPGLGTALQTFYVASAMFWALNTLKLLEIKKFQTVTLKFSYISTTLT</sequence>
<dbReference type="InterPro" id="IPR051689">
    <property type="entry name" value="Sterol_desaturase/TMEM195"/>
</dbReference>
<keyword evidence="7" id="KW-0408">Iron</keyword>
<feature type="domain" description="Fatty acid hydroxylase" evidence="15">
    <location>
        <begin position="99"/>
        <end position="140"/>
    </location>
</feature>
<comment type="cofactor">
    <cofactor evidence="1">
        <name>Fe cation</name>
        <dbReference type="ChEBI" id="CHEBI:24875"/>
    </cofactor>
</comment>
<protein>
    <recommendedName>
        <fullName evidence="12">Alkylglycerol monooxygenase</fullName>
        <ecNumber evidence="11">1.14.16.5</ecNumber>
    </recommendedName>
</protein>
<evidence type="ECO:0000256" key="11">
    <source>
        <dbReference type="ARBA" id="ARBA00039026"/>
    </source>
</evidence>
<keyword evidence="4" id="KW-0256">Endoplasmic reticulum</keyword>
<evidence type="ECO:0000256" key="5">
    <source>
        <dbReference type="ARBA" id="ARBA00022989"/>
    </source>
</evidence>
<keyword evidence="17" id="KW-0503">Monooxygenase</keyword>
<evidence type="ECO:0000256" key="2">
    <source>
        <dbReference type="ARBA" id="ARBA00004477"/>
    </source>
</evidence>
<evidence type="ECO:0000256" key="13">
    <source>
        <dbReference type="ARBA" id="ARBA00047556"/>
    </source>
</evidence>
<feature type="domain" description="Alkylglycerol monooxygenase C-terminal" evidence="16">
    <location>
        <begin position="276"/>
        <end position="346"/>
    </location>
</feature>
<evidence type="ECO:0000256" key="12">
    <source>
        <dbReference type="ARBA" id="ARBA00040992"/>
    </source>
</evidence>
<evidence type="ECO:0000256" key="10">
    <source>
        <dbReference type="ARBA" id="ARBA00038190"/>
    </source>
</evidence>
<keyword evidence="18" id="KW-1185">Reference proteome</keyword>
<keyword evidence="9 14" id="KW-0472">Membrane</keyword>
<keyword evidence="8" id="KW-0443">Lipid metabolism</keyword>
<dbReference type="Proteomes" id="UP000037510">
    <property type="component" value="Unassembled WGS sequence"/>
</dbReference>
<keyword evidence="5 14" id="KW-1133">Transmembrane helix</keyword>
<dbReference type="InterPro" id="IPR056853">
    <property type="entry name" value="AGMP_C"/>
</dbReference>
<evidence type="ECO:0000256" key="7">
    <source>
        <dbReference type="ARBA" id="ARBA00023004"/>
    </source>
</evidence>
<dbReference type="InterPro" id="IPR006694">
    <property type="entry name" value="Fatty_acid_hydroxylase"/>
</dbReference>
<feature type="domain" description="Fatty acid hydroxylase" evidence="15">
    <location>
        <begin position="142"/>
        <end position="198"/>
    </location>
</feature>
<evidence type="ECO:0000256" key="9">
    <source>
        <dbReference type="ARBA" id="ARBA00023136"/>
    </source>
</evidence>
<gene>
    <name evidence="17" type="ORF">OBRU01_10697</name>
</gene>
<dbReference type="PANTHER" id="PTHR21624">
    <property type="entry name" value="STEROL DESATURASE-RELATED PROTEIN"/>
    <property type="match status" value="1"/>
</dbReference>
<dbReference type="EMBL" id="JTDY01001574">
    <property type="protein sequence ID" value="KOB73485.1"/>
    <property type="molecule type" value="Genomic_DNA"/>
</dbReference>
<feature type="transmembrane region" description="Helical" evidence="14">
    <location>
        <begin position="303"/>
        <end position="323"/>
    </location>
</feature>
<evidence type="ECO:0000256" key="6">
    <source>
        <dbReference type="ARBA" id="ARBA00023002"/>
    </source>
</evidence>
<keyword evidence="6" id="KW-0560">Oxidoreductase</keyword>
<evidence type="ECO:0000259" key="16">
    <source>
        <dbReference type="Pfam" id="PF24858"/>
    </source>
</evidence>
<reference evidence="17 18" key="1">
    <citation type="journal article" date="2015" name="Genome Biol. Evol.">
        <title>The genome of winter moth (Operophtera brumata) provides a genomic perspective on sexual dimorphism and phenology.</title>
        <authorList>
            <person name="Derks M.F."/>
            <person name="Smit S."/>
            <person name="Salis L."/>
            <person name="Schijlen E."/>
            <person name="Bossers A."/>
            <person name="Mateman C."/>
            <person name="Pijl A.S."/>
            <person name="de Ridder D."/>
            <person name="Groenen M.A."/>
            <person name="Visser M.E."/>
            <person name="Megens H.J."/>
        </authorList>
    </citation>
    <scope>NUCLEOTIDE SEQUENCE [LARGE SCALE GENOMIC DNA]</scope>
    <source>
        <strain evidence="17">WM2013NL</strain>
        <tissue evidence="17">Head and thorax</tissue>
    </source>
</reference>
<feature type="transmembrane region" description="Helical" evidence="14">
    <location>
        <begin position="352"/>
        <end position="370"/>
    </location>
</feature>
<name>A0A0L7LDK7_OPEBR</name>
<organism evidence="17 18">
    <name type="scientific">Operophtera brumata</name>
    <name type="common">Winter moth</name>
    <name type="synonym">Phalaena brumata</name>
    <dbReference type="NCBI Taxonomy" id="104452"/>
    <lineage>
        <taxon>Eukaryota</taxon>
        <taxon>Metazoa</taxon>
        <taxon>Ecdysozoa</taxon>
        <taxon>Arthropoda</taxon>
        <taxon>Hexapoda</taxon>
        <taxon>Insecta</taxon>
        <taxon>Pterygota</taxon>
        <taxon>Neoptera</taxon>
        <taxon>Endopterygota</taxon>
        <taxon>Lepidoptera</taxon>
        <taxon>Glossata</taxon>
        <taxon>Ditrysia</taxon>
        <taxon>Geometroidea</taxon>
        <taxon>Geometridae</taxon>
        <taxon>Larentiinae</taxon>
        <taxon>Operophtera</taxon>
    </lineage>
</organism>
<dbReference type="GO" id="GO:0005789">
    <property type="term" value="C:endoplasmic reticulum membrane"/>
    <property type="evidence" value="ECO:0007669"/>
    <property type="project" value="UniProtKB-SubCell"/>
</dbReference>
<evidence type="ECO:0000256" key="1">
    <source>
        <dbReference type="ARBA" id="ARBA00001962"/>
    </source>
</evidence>
<keyword evidence="3 14" id="KW-0812">Transmembrane</keyword>
<comment type="caution">
    <text evidence="17">The sequence shown here is derived from an EMBL/GenBank/DDBJ whole genome shotgun (WGS) entry which is preliminary data.</text>
</comment>
<evidence type="ECO:0000256" key="14">
    <source>
        <dbReference type="SAM" id="Phobius"/>
    </source>
</evidence>
<comment type="catalytic activity">
    <reaction evidence="13">
        <text>1-O-(1,2-saturated-alkyl)-sn-glycerol + (6R)-L-erythro-5,6,7,8-tetrahydrobiopterin + O2 = a 1-(1-hydroxyalkyl)-sn-glycerol + (6R)-L-erythro-6,7-dihydrobiopterin + H2O</text>
        <dbReference type="Rhea" id="RHEA:36255"/>
        <dbReference type="ChEBI" id="CHEBI:15377"/>
        <dbReference type="ChEBI" id="CHEBI:15379"/>
        <dbReference type="ChEBI" id="CHEBI:43120"/>
        <dbReference type="ChEBI" id="CHEBI:59560"/>
        <dbReference type="ChEBI" id="CHEBI:73418"/>
        <dbReference type="ChEBI" id="CHEBI:83957"/>
        <dbReference type="EC" id="1.14.16.5"/>
    </reaction>
</comment>
<comment type="similarity">
    <text evidence="10">Belongs to the sterol desaturase family. TMEM195 subfamily.</text>
</comment>
<dbReference type="Pfam" id="PF04116">
    <property type="entry name" value="FA_hydroxylase"/>
    <property type="match status" value="2"/>
</dbReference>
<evidence type="ECO:0000256" key="3">
    <source>
        <dbReference type="ARBA" id="ARBA00022692"/>
    </source>
</evidence>
<dbReference type="STRING" id="104452.A0A0L7LDK7"/>
<evidence type="ECO:0000259" key="15">
    <source>
        <dbReference type="Pfam" id="PF04116"/>
    </source>
</evidence>
<dbReference type="GO" id="GO:0008610">
    <property type="term" value="P:lipid biosynthetic process"/>
    <property type="evidence" value="ECO:0007669"/>
    <property type="project" value="InterPro"/>
</dbReference>
<dbReference type="AlphaFoldDB" id="A0A0L7LDK7"/>
<dbReference type="Pfam" id="PF24858">
    <property type="entry name" value="AGMP_C"/>
    <property type="match status" value="1"/>
</dbReference>
<evidence type="ECO:0000313" key="18">
    <source>
        <dbReference type="Proteomes" id="UP000037510"/>
    </source>
</evidence>
<dbReference type="GO" id="GO:0005506">
    <property type="term" value="F:iron ion binding"/>
    <property type="evidence" value="ECO:0007669"/>
    <property type="project" value="InterPro"/>
</dbReference>
<dbReference type="PANTHER" id="PTHR21624:SF1">
    <property type="entry name" value="ALKYLGLYCEROL MONOOXYGENASE"/>
    <property type="match status" value="1"/>
</dbReference>
<evidence type="ECO:0000313" key="17">
    <source>
        <dbReference type="EMBL" id="KOB73485.1"/>
    </source>
</evidence>
<accession>A0A0L7LDK7</accession>
<dbReference type="EC" id="1.14.16.5" evidence="11"/>
<evidence type="ECO:0000256" key="4">
    <source>
        <dbReference type="ARBA" id="ARBA00022824"/>
    </source>
</evidence>
<dbReference type="GO" id="GO:0006643">
    <property type="term" value="P:membrane lipid metabolic process"/>
    <property type="evidence" value="ECO:0007669"/>
    <property type="project" value="TreeGrafter"/>
</dbReference>
<dbReference type="GO" id="GO:0050479">
    <property type="term" value="F:glyceryl-ether monooxygenase activity"/>
    <property type="evidence" value="ECO:0007669"/>
    <property type="project" value="UniProtKB-EC"/>
</dbReference>
<evidence type="ECO:0000256" key="8">
    <source>
        <dbReference type="ARBA" id="ARBA00023098"/>
    </source>
</evidence>